<name>A0A485LN05_9STRA</name>
<gene>
    <name evidence="2" type="primary">Aste57867_23560</name>
    <name evidence="1" type="ORF">As57867_023489</name>
    <name evidence="2" type="ORF">ASTE57867_23560</name>
</gene>
<dbReference type="AlphaFoldDB" id="A0A485LN05"/>
<evidence type="ECO:0000313" key="1">
    <source>
        <dbReference type="EMBL" id="KAF0684464.1"/>
    </source>
</evidence>
<organism evidence="2 3">
    <name type="scientific">Aphanomyces stellatus</name>
    <dbReference type="NCBI Taxonomy" id="120398"/>
    <lineage>
        <taxon>Eukaryota</taxon>
        <taxon>Sar</taxon>
        <taxon>Stramenopiles</taxon>
        <taxon>Oomycota</taxon>
        <taxon>Saprolegniomycetes</taxon>
        <taxon>Saprolegniales</taxon>
        <taxon>Verrucalvaceae</taxon>
        <taxon>Aphanomyces</taxon>
    </lineage>
</organism>
<dbReference type="EMBL" id="CAADRA010007310">
    <property type="protein sequence ID" value="VFU00205.1"/>
    <property type="molecule type" value="Genomic_DNA"/>
</dbReference>
<protein>
    <submittedName>
        <fullName evidence="2">Aste57867_23560 protein</fullName>
    </submittedName>
</protein>
<accession>A0A485LN05</accession>
<dbReference type="Proteomes" id="UP000332933">
    <property type="component" value="Unassembled WGS sequence"/>
</dbReference>
<reference evidence="1" key="2">
    <citation type="submission" date="2019-06" db="EMBL/GenBank/DDBJ databases">
        <title>Genomics analysis of Aphanomyces spp. identifies a new class of oomycete effector associated with host adaptation.</title>
        <authorList>
            <person name="Gaulin E."/>
        </authorList>
    </citation>
    <scope>NUCLEOTIDE SEQUENCE</scope>
    <source>
        <strain evidence="1">CBS 578.67</strain>
    </source>
</reference>
<proteinExistence type="predicted"/>
<evidence type="ECO:0000313" key="3">
    <source>
        <dbReference type="Proteomes" id="UP000332933"/>
    </source>
</evidence>
<dbReference type="OrthoDB" id="70329at2759"/>
<evidence type="ECO:0000313" key="2">
    <source>
        <dbReference type="EMBL" id="VFU00205.1"/>
    </source>
</evidence>
<sequence length="261" mass="28587">MASSARAQHIGDSNHLVTEDCEALKQQLDALWIDKKQMNEGIVGGVVTQTACKALHDLSVMDYRTDKEQEALCANPCYNNTAATYAAMLNLNCFTGVDEFEVANQRLFAASFQLGCQQDKSKKYCVPLIGLKVLNAGGTYDMCSDIVNKIGCCFESYRRYMQFGTQRSIDELKKVHDTCASHVSDIDVPCGCNPGNAYATPINKTKVCGRGKLSSRPCSWLTHLCSGDTRSLVGRARDAAAPGRVAHHCMTMNSTDVDMFL</sequence>
<reference evidence="2 3" key="1">
    <citation type="submission" date="2019-03" db="EMBL/GenBank/DDBJ databases">
        <authorList>
            <person name="Gaulin E."/>
            <person name="Dumas B."/>
        </authorList>
    </citation>
    <scope>NUCLEOTIDE SEQUENCE [LARGE SCALE GENOMIC DNA]</scope>
    <source>
        <strain evidence="2">CBS 568.67</strain>
    </source>
</reference>
<dbReference type="EMBL" id="VJMH01007284">
    <property type="protein sequence ID" value="KAF0684464.1"/>
    <property type="molecule type" value="Genomic_DNA"/>
</dbReference>
<keyword evidence="3" id="KW-1185">Reference proteome</keyword>